<feature type="domain" description="Major facilitator superfamily (MFS) profile" evidence="10">
    <location>
        <begin position="43"/>
        <end position="482"/>
    </location>
</feature>
<evidence type="ECO:0000256" key="5">
    <source>
        <dbReference type="ARBA" id="ARBA00022847"/>
    </source>
</evidence>
<comment type="subcellular location">
    <subcellularLocation>
        <location evidence="1">Cell membrane</location>
        <topology evidence="1">Multi-pass membrane protein</topology>
    </subcellularLocation>
</comment>
<comment type="caution">
    <text evidence="11">The sequence shown here is derived from an EMBL/GenBank/DDBJ whole genome shotgun (WGS) entry which is preliminary data.</text>
</comment>
<dbReference type="AlphaFoldDB" id="A0A2V0NUL7"/>
<gene>
    <name evidence="11" type="ORF">Rsub_03884</name>
</gene>
<feature type="transmembrane region" description="Helical" evidence="9">
    <location>
        <begin position="421"/>
        <end position="444"/>
    </location>
</feature>
<feature type="region of interest" description="Disordered" evidence="8">
    <location>
        <begin position="1"/>
        <end position="29"/>
    </location>
</feature>
<keyword evidence="2" id="KW-0813">Transport</keyword>
<keyword evidence="3" id="KW-1003">Cell membrane</keyword>
<evidence type="ECO:0000256" key="3">
    <source>
        <dbReference type="ARBA" id="ARBA00022475"/>
    </source>
</evidence>
<feature type="compositionally biased region" description="Gly residues" evidence="8">
    <location>
        <begin position="20"/>
        <end position="29"/>
    </location>
</feature>
<dbReference type="InterPro" id="IPR005828">
    <property type="entry name" value="MFS_sugar_transport-like"/>
</dbReference>
<feature type="transmembrane region" description="Helical" evidence="9">
    <location>
        <begin position="456"/>
        <end position="475"/>
    </location>
</feature>
<evidence type="ECO:0000313" key="12">
    <source>
        <dbReference type="Proteomes" id="UP000247498"/>
    </source>
</evidence>
<dbReference type="Proteomes" id="UP000247498">
    <property type="component" value="Unassembled WGS sequence"/>
</dbReference>
<keyword evidence="6 9" id="KW-1133">Transmembrane helix</keyword>
<evidence type="ECO:0000256" key="1">
    <source>
        <dbReference type="ARBA" id="ARBA00004651"/>
    </source>
</evidence>
<feature type="transmembrane region" description="Helical" evidence="9">
    <location>
        <begin position="182"/>
        <end position="204"/>
    </location>
</feature>
<evidence type="ECO:0000256" key="9">
    <source>
        <dbReference type="SAM" id="Phobius"/>
    </source>
</evidence>
<dbReference type="Pfam" id="PF00083">
    <property type="entry name" value="Sugar_tr"/>
    <property type="match status" value="1"/>
</dbReference>
<evidence type="ECO:0000313" key="11">
    <source>
        <dbReference type="EMBL" id="GBF91029.1"/>
    </source>
</evidence>
<dbReference type="GO" id="GO:0005886">
    <property type="term" value="C:plasma membrane"/>
    <property type="evidence" value="ECO:0007669"/>
    <property type="project" value="UniProtKB-SubCell"/>
</dbReference>
<evidence type="ECO:0000256" key="8">
    <source>
        <dbReference type="SAM" id="MobiDB-lite"/>
    </source>
</evidence>
<dbReference type="GO" id="GO:0015293">
    <property type="term" value="F:symporter activity"/>
    <property type="evidence" value="ECO:0007669"/>
    <property type="project" value="UniProtKB-KW"/>
</dbReference>
<feature type="transmembrane region" description="Helical" evidence="9">
    <location>
        <begin position="318"/>
        <end position="341"/>
    </location>
</feature>
<feature type="transmembrane region" description="Helical" evidence="9">
    <location>
        <begin position="84"/>
        <end position="108"/>
    </location>
</feature>
<keyword evidence="12" id="KW-1185">Reference proteome</keyword>
<feature type="transmembrane region" description="Helical" evidence="9">
    <location>
        <begin position="216"/>
        <end position="235"/>
    </location>
</feature>
<keyword evidence="7 9" id="KW-0472">Membrane</keyword>
<keyword evidence="4 9" id="KW-0812">Transmembrane</keyword>
<evidence type="ECO:0000256" key="6">
    <source>
        <dbReference type="ARBA" id="ARBA00022989"/>
    </source>
</evidence>
<organism evidence="11 12">
    <name type="scientific">Raphidocelis subcapitata</name>
    <dbReference type="NCBI Taxonomy" id="307507"/>
    <lineage>
        <taxon>Eukaryota</taxon>
        <taxon>Viridiplantae</taxon>
        <taxon>Chlorophyta</taxon>
        <taxon>core chlorophytes</taxon>
        <taxon>Chlorophyceae</taxon>
        <taxon>CS clade</taxon>
        <taxon>Sphaeropleales</taxon>
        <taxon>Selenastraceae</taxon>
        <taxon>Raphidocelis</taxon>
    </lineage>
</organism>
<proteinExistence type="predicted"/>
<dbReference type="InterPro" id="IPR051084">
    <property type="entry name" value="H+-coupled_symporters"/>
</dbReference>
<evidence type="ECO:0000259" key="10">
    <source>
        <dbReference type="PROSITE" id="PS50850"/>
    </source>
</evidence>
<feature type="transmembrane region" description="Helical" evidence="9">
    <location>
        <begin position="348"/>
        <end position="370"/>
    </location>
</feature>
<evidence type="ECO:0000256" key="7">
    <source>
        <dbReference type="ARBA" id="ARBA00023136"/>
    </source>
</evidence>
<feature type="transmembrane region" description="Helical" evidence="9">
    <location>
        <begin position="115"/>
        <end position="137"/>
    </location>
</feature>
<protein>
    <recommendedName>
        <fullName evidence="10">Major facilitator superfamily (MFS) profile domain-containing protein</fullName>
    </recommendedName>
</protein>
<dbReference type="PROSITE" id="PS50850">
    <property type="entry name" value="MFS"/>
    <property type="match status" value="1"/>
</dbReference>
<dbReference type="PANTHER" id="PTHR43528">
    <property type="entry name" value="ALPHA-KETOGLUTARATE PERMEASE"/>
    <property type="match status" value="1"/>
</dbReference>
<dbReference type="OrthoDB" id="5296287at2759"/>
<name>A0A2V0NUL7_9CHLO</name>
<feature type="transmembrane region" description="Helical" evidence="9">
    <location>
        <begin position="286"/>
        <end position="306"/>
    </location>
</feature>
<evidence type="ECO:0000256" key="4">
    <source>
        <dbReference type="ARBA" id="ARBA00022692"/>
    </source>
</evidence>
<feature type="transmembrane region" description="Helical" evidence="9">
    <location>
        <begin position="390"/>
        <end position="412"/>
    </location>
</feature>
<feature type="transmembrane region" description="Helical" evidence="9">
    <location>
        <begin position="149"/>
        <end position="170"/>
    </location>
</feature>
<dbReference type="InParanoid" id="A0A2V0NUL7"/>
<dbReference type="InterPro" id="IPR036259">
    <property type="entry name" value="MFS_trans_sf"/>
</dbReference>
<reference evidence="11 12" key="1">
    <citation type="journal article" date="2018" name="Sci. Rep.">
        <title>Raphidocelis subcapitata (=Pseudokirchneriella subcapitata) provides an insight into genome evolution and environmental adaptations in the Sphaeropleales.</title>
        <authorList>
            <person name="Suzuki S."/>
            <person name="Yamaguchi H."/>
            <person name="Nakajima N."/>
            <person name="Kawachi M."/>
        </authorList>
    </citation>
    <scope>NUCLEOTIDE SEQUENCE [LARGE SCALE GENOMIC DNA]</scope>
    <source>
        <strain evidence="11 12">NIES-35</strain>
    </source>
</reference>
<keyword evidence="5" id="KW-0769">Symport</keyword>
<feature type="region of interest" description="Disordered" evidence="8">
    <location>
        <begin position="485"/>
        <end position="506"/>
    </location>
</feature>
<sequence length="506" mass="51867">MAASGADDEGSSATGLLPKQGGGAKDGVGKGAPPAAAPYSRSVLVSLMLGTALEWYDFSTIAQLDAPLSANFFPPDARPEVKALAFWMVYAVAFVVRPVGAVFFGALGDIAGRKVALVITMLLMGTATCLVGCLPTYEHIGPAAPALLAVLRVCMGLSLGAEYTTAIVYVQEAAPHEHKPLHASLIAAACALGSAVGLAVVMAVRGGTDEGQLMLWGWRVPFLSAFPIVIVALVLRTRMAESQEFAAAHRAGGDKEAAAPAGAKRATAGELLRRVPVAQLMRQRPLGFLADCIYVAWLSSAIYVTYGWLPAALRNRGIMAPIVSLGMCLTSLAAEFVGIVAGGAVAPLVPCLAVAAASAPLVSLFLLGTVAVLGAGSPAAAGVTWAMQNVSLGLCGFVLGLHAACFVFIYALDMRSTGFSLAYNGGTALGGSAPAIVSAIALALEQRAPLASRLAPAIWLCCLSVPAAGAALALLRLAPRVNRCGQSAEPPQPQPQPQRQARRPPS</sequence>
<evidence type="ECO:0000256" key="2">
    <source>
        <dbReference type="ARBA" id="ARBA00022448"/>
    </source>
</evidence>
<dbReference type="Gene3D" id="1.20.1250.20">
    <property type="entry name" value="MFS general substrate transporter like domains"/>
    <property type="match status" value="1"/>
</dbReference>
<dbReference type="InterPro" id="IPR020846">
    <property type="entry name" value="MFS_dom"/>
</dbReference>
<accession>A0A2V0NUL7</accession>
<dbReference type="PANTHER" id="PTHR43528:SF1">
    <property type="entry name" value="ALPHA-KETOGLUTARATE PERMEASE"/>
    <property type="match status" value="1"/>
</dbReference>
<dbReference type="EMBL" id="BDRX01000021">
    <property type="protein sequence ID" value="GBF91029.1"/>
    <property type="molecule type" value="Genomic_DNA"/>
</dbReference>
<dbReference type="SUPFAM" id="SSF103473">
    <property type="entry name" value="MFS general substrate transporter"/>
    <property type="match status" value="1"/>
</dbReference>
<feature type="compositionally biased region" description="Acidic residues" evidence="8">
    <location>
        <begin position="1"/>
        <end position="10"/>
    </location>
</feature>